<feature type="domain" description="Peptidase M16 N-terminal" evidence="1">
    <location>
        <begin position="29"/>
        <end position="171"/>
    </location>
</feature>
<sequence>MTVSLLSSLQSNRASRLQLSNGIVLLVVENAIADIVSSRWFLRSGCSCDPPEKAGIANLVASLLTKGTPDFSWSDIAEQIESVGASCGADAAADYFLMSLKTVSGDFVPLFKLVAQLMRSPTFPLEQIQLEKRLVLQSIRQSQEQPFSLAFKGLREAMYGDHPYGKSTLGTLESVERITQNDLQAFHKAHFRPDNLVISICGRINVSEAVSLVEDILGDWEAPEKPIPQAPFPPFNLDRMSGISPVIQPQDTQQSIVMVGYPGAPVKSPDYAVLKLLNTYLGNGLSSRLFVELREKRGLAYDVSAFYPTRQDLSQFVVYMGTAPSNTEIAITSLQEEVERLSETSLTLDDLSTSKNKLLGQYALGKQTNSQIAQILGWYETIGLGIEFDDHFQETIAQVTLDQAQAISKIYLTSGCLSIVGPEQVVGENNIVDSINSET</sequence>
<evidence type="ECO:0000259" key="1">
    <source>
        <dbReference type="Pfam" id="PF00675"/>
    </source>
</evidence>
<reference evidence="3" key="1">
    <citation type="submission" date="2016-10" db="EMBL/GenBank/DDBJ databases">
        <title>CRISPR-Cas defence system in Roseofilum reptotaenium: evidence of a bacteriophage-cyanobacterium arms race in the coral black band disease.</title>
        <authorList>
            <person name="Buerger P."/>
            <person name="Wood-Charlson E.M."/>
            <person name="Weynberg K.D."/>
            <person name="Willis B."/>
            <person name="Van Oppen M.J."/>
        </authorList>
    </citation>
    <scope>NUCLEOTIDE SEQUENCE [LARGE SCALE GENOMIC DNA]</scope>
    <source>
        <strain evidence="3">AO1-A</strain>
    </source>
</reference>
<dbReference type="EMBL" id="MLAW01000018">
    <property type="protein sequence ID" value="OJJ25341.1"/>
    <property type="molecule type" value="Genomic_DNA"/>
</dbReference>
<feature type="domain" description="Peptidase M16 C-terminal" evidence="2">
    <location>
        <begin position="178"/>
        <end position="358"/>
    </location>
</feature>
<protein>
    <submittedName>
        <fullName evidence="3">Peptidase M16</fullName>
    </submittedName>
</protein>
<dbReference type="Proteomes" id="UP000183940">
    <property type="component" value="Unassembled WGS sequence"/>
</dbReference>
<dbReference type="InterPro" id="IPR011249">
    <property type="entry name" value="Metalloenz_LuxS/M16"/>
</dbReference>
<proteinExistence type="predicted"/>
<dbReference type="STRING" id="1925591.BI308_12015"/>
<accession>A0A1L9QRN8</accession>
<evidence type="ECO:0000259" key="2">
    <source>
        <dbReference type="Pfam" id="PF05193"/>
    </source>
</evidence>
<organism evidence="3 4">
    <name type="scientific">Roseofilum reptotaenium AO1-A</name>
    <dbReference type="NCBI Taxonomy" id="1925591"/>
    <lineage>
        <taxon>Bacteria</taxon>
        <taxon>Bacillati</taxon>
        <taxon>Cyanobacteriota</taxon>
        <taxon>Cyanophyceae</taxon>
        <taxon>Desertifilales</taxon>
        <taxon>Desertifilaceae</taxon>
        <taxon>Roseofilum</taxon>
    </lineage>
</organism>
<dbReference type="Pfam" id="PF00675">
    <property type="entry name" value="Peptidase_M16"/>
    <property type="match status" value="1"/>
</dbReference>
<dbReference type="PANTHER" id="PTHR11851:SF224">
    <property type="entry name" value="PROCESSING PROTEASE"/>
    <property type="match status" value="1"/>
</dbReference>
<keyword evidence="4" id="KW-1185">Reference proteome</keyword>
<dbReference type="GO" id="GO:0046872">
    <property type="term" value="F:metal ion binding"/>
    <property type="evidence" value="ECO:0007669"/>
    <property type="project" value="InterPro"/>
</dbReference>
<dbReference type="AlphaFoldDB" id="A0A1L9QRN8"/>
<dbReference type="SUPFAM" id="SSF63411">
    <property type="entry name" value="LuxS/MPP-like metallohydrolase"/>
    <property type="match status" value="2"/>
</dbReference>
<dbReference type="InterPro" id="IPR007863">
    <property type="entry name" value="Peptidase_M16_C"/>
</dbReference>
<dbReference type="Pfam" id="PF05193">
    <property type="entry name" value="Peptidase_M16_C"/>
    <property type="match status" value="1"/>
</dbReference>
<dbReference type="PANTHER" id="PTHR11851">
    <property type="entry name" value="METALLOPROTEASE"/>
    <property type="match status" value="1"/>
</dbReference>
<evidence type="ECO:0000313" key="3">
    <source>
        <dbReference type="EMBL" id="OJJ25341.1"/>
    </source>
</evidence>
<evidence type="ECO:0000313" key="4">
    <source>
        <dbReference type="Proteomes" id="UP000183940"/>
    </source>
</evidence>
<name>A0A1L9QRN8_9CYAN</name>
<dbReference type="InterPro" id="IPR011765">
    <property type="entry name" value="Pept_M16_N"/>
</dbReference>
<gene>
    <name evidence="3" type="ORF">BI308_12015</name>
</gene>
<dbReference type="InterPro" id="IPR050361">
    <property type="entry name" value="MPP/UQCRC_Complex"/>
</dbReference>
<dbReference type="Gene3D" id="3.30.830.10">
    <property type="entry name" value="Metalloenzyme, LuxS/M16 peptidase-like"/>
    <property type="match status" value="2"/>
</dbReference>
<comment type="caution">
    <text evidence="3">The sequence shown here is derived from an EMBL/GenBank/DDBJ whole genome shotgun (WGS) entry which is preliminary data.</text>
</comment>